<sequence length="76" mass="9089">MNIPETRKTWDELETNVQNFLEINSVKPISNTQRPEMKFLMMRLEPNTTDIVIQMRKQTIETLFEEILKRIPIIAK</sequence>
<dbReference type="Proteomes" id="UP000509771">
    <property type="component" value="Chromosome"/>
</dbReference>
<name>A0A7D5R598_9ARCH</name>
<evidence type="ECO:0000313" key="1">
    <source>
        <dbReference type="EMBL" id="QLH02404.1"/>
    </source>
</evidence>
<proteinExistence type="predicted"/>
<evidence type="ECO:0000313" key="2">
    <source>
        <dbReference type="Proteomes" id="UP000509771"/>
    </source>
</evidence>
<reference evidence="1 2" key="1">
    <citation type="submission" date="2018-02" db="EMBL/GenBank/DDBJ databases">
        <title>Complete genome of Nitrosopumilus cobalaminigenes HCA1.</title>
        <authorList>
            <person name="Qin W."/>
            <person name="Zheng Y."/>
            <person name="Stahl D.A."/>
        </authorList>
    </citation>
    <scope>NUCLEOTIDE SEQUENCE [LARGE SCALE GENOMIC DNA]</scope>
    <source>
        <strain evidence="1 2">HCA1</strain>
    </source>
</reference>
<accession>A0A7D5R598</accession>
<dbReference type="AlphaFoldDB" id="A0A7D5R598"/>
<dbReference type="GeneID" id="56058733"/>
<dbReference type="KEGG" id="ncl:C5F47_01915"/>
<dbReference type="RefSeq" id="WP_179361237.1">
    <property type="nucleotide sequence ID" value="NZ_CP026993.1"/>
</dbReference>
<organism evidence="1 2">
    <name type="scientific">Nitrosopumilus cobalaminigenes</name>
    <dbReference type="NCBI Taxonomy" id="1470066"/>
    <lineage>
        <taxon>Archaea</taxon>
        <taxon>Nitrososphaerota</taxon>
        <taxon>Nitrososphaeria</taxon>
        <taxon>Nitrosopumilales</taxon>
        <taxon>Nitrosopumilaceae</taxon>
        <taxon>Nitrosopumilus</taxon>
    </lineage>
</organism>
<dbReference type="EMBL" id="CP026993">
    <property type="protein sequence ID" value="QLH02404.1"/>
    <property type="molecule type" value="Genomic_DNA"/>
</dbReference>
<gene>
    <name evidence="1" type="ORF">C5F47_01915</name>
</gene>
<protein>
    <submittedName>
        <fullName evidence="1">Uncharacterized protein</fullName>
    </submittedName>
</protein>
<keyword evidence="2" id="KW-1185">Reference proteome</keyword>